<accession>A0AAV0AN14</accession>
<dbReference type="EMBL" id="CALTRL010000634">
    <property type="protein sequence ID" value="CAH7669026.1"/>
    <property type="molecule type" value="Genomic_DNA"/>
</dbReference>
<sequence length="902" mass="102124">MTQSQKPSLITHFLHVGPSLSDFNNNTITTIPSIINPVNPNQQQEAATPPPSITAQTTGRQLSSSSSSSSTNQRPKVANPTGYLPTPILCSPFSNQENERLESAWQELSLGQRERAKWYSRRPDRKFSKRERERSHQERSRESESSSKPGLVGVVVVDQKGKGKEENDQTTGQSRRLRSIPSLDQDEEEEEDMVLNLSAESLPHVVPVGLDSLFTVDVKRLKLFPAFWHGPRLDVYRGEWFYASNSKSKFYPCDPQLSESLETAYEHIRPWDLSYQDELRSALKIGTEAEDKLKVHLQRFDHDVIFQSSTQGRVYSTAVSSRISKTILTNFFASISRQASSYSGGTLVVRGWDQVLKFNGSLSDSQIPNDQDPPFEDRPIPISNPKPKATGKNTTADMIEEEEELENTSSEVSELVLVIHGIGQKLAQSYDSFDFVHACNQLRLGCNSVTKSDPKMKDLMKNKRVQFVPIRWRQSLEFDIEANEVEDHFLNNENETEPRTNKFSMKDIEIPNSITFVREVISNLVLDVPLYMSPRHHKSMICAVIQQANKVYKLFCHRNRYYSNRKVSIIAHSLGAALTVDILSNQPTSLKKDDSEADCSKSEGRLFGGDEIGKALDGSSNLFCFETRNVFLVGSPVAFFFHLHQAQLIAREGLVRSSDHYENKSEDEMVRFKRSSRVTSDEVGQYGCLASESVYNIYISTDPVAYSSSLEQVDASAFTKRFLDSIEESKKEKKKNLLKRIDLSNLMLTKKKSWFTSNHTKNDEENDEEKIDSMIEVGKVSGEVEGSSSKGLRSVGETEVTKVKSIADEENIRSIDKVKNLTDFVGVEGLSIHYYLLRIFFFFRFEALNPIGCVDFVIPSLGLNQYVDMVTAHAGYWNENRFSKLILILLFGKYEDLKNCSC</sequence>
<feature type="compositionally biased region" description="Polar residues" evidence="1">
    <location>
        <begin position="53"/>
        <end position="62"/>
    </location>
</feature>
<evidence type="ECO:0000313" key="4">
    <source>
        <dbReference type="Proteomes" id="UP001153365"/>
    </source>
</evidence>
<dbReference type="PANTHER" id="PTHR23509:SF6">
    <property type="entry name" value="PHOSPHOLIPASE C1020.13C-RELATED"/>
    <property type="match status" value="1"/>
</dbReference>
<dbReference type="InterPro" id="IPR058055">
    <property type="entry name" value="PA-PLA1"/>
</dbReference>
<dbReference type="GO" id="GO:0004620">
    <property type="term" value="F:phospholipase activity"/>
    <property type="evidence" value="ECO:0007669"/>
    <property type="project" value="TreeGrafter"/>
</dbReference>
<dbReference type="PANTHER" id="PTHR23509">
    <property type="entry name" value="PA-PL1 PHOSPHOLIPASE FAMILY"/>
    <property type="match status" value="1"/>
</dbReference>
<comment type="caution">
    <text evidence="3">The sequence shown here is derived from an EMBL/GenBank/DDBJ whole genome shotgun (WGS) entry which is preliminary data.</text>
</comment>
<evidence type="ECO:0000256" key="1">
    <source>
        <dbReference type="SAM" id="MobiDB-lite"/>
    </source>
</evidence>
<feature type="region of interest" description="Disordered" evidence="1">
    <location>
        <begin position="363"/>
        <end position="393"/>
    </location>
</feature>
<dbReference type="GO" id="GO:0046872">
    <property type="term" value="F:metal ion binding"/>
    <property type="evidence" value="ECO:0007669"/>
    <property type="project" value="InterPro"/>
</dbReference>
<feature type="compositionally biased region" description="Low complexity" evidence="1">
    <location>
        <begin position="146"/>
        <end position="158"/>
    </location>
</feature>
<feature type="domain" description="DDHD" evidence="2">
    <location>
        <begin position="623"/>
        <end position="892"/>
    </location>
</feature>
<keyword evidence="4" id="KW-1185">Reference proteome</keyword>
<protein>
    <recommendedName>
        <fullName evidence="2">DDHD domain-containing protein</fullName>
    </recommendedName>
</protein>
<dbReference type="GO" id="GO:0005737">
    <property type="term" value="C:cytoplasm"/>
    <property type="evidence" value="ECO:0007669"/>
    <property type="project" value="TreeGrafter"/>
</dbReference>
<reference evidence="3" key="1">
    <citation type="submission" date="2022-06" db="EMBL/GenBank/DDBJ databases">
        <authorList>
            <consortium name="SYNGENTA / RWTH Aachen University"/>
        </authorList>
    </citation>
    <scope>NUCLEOTIDE SEQUENCE</scope>
</reference>
<dbReference type="InterPro" id="IPR004177">
    <property type="entry name" value="DDHD_dom"/>
</dbReference>
<dbReference type="SMART" id="SM01127">
    <property type="entry name" value="DDHD"/>
    <property type="match status" value="1"/>
</dbReference>
<evidence type="ECO:0000259" key="2">
    <source>
        <dbReference type="PROSITE" id="PS51043"/>
    </source>
</evidence>
<dbReference type="AlphaFoldDB" id="A0AAV0AN14"/>
<proteinExistence type="predicted"/>
<evidence type="ECO:0000313" key="3">
    <source>
        <dbReference type="EMBL" id="CAH7669026.1"/>
    </source>
</evidence>
<dbReference type="Proteomes" id="UP001153365">
    <property type="component" value="Unassembled WGS sequence"/>
</dbReference>
<dbReference type="PROSITE" id="PS51043">
    <property type="entry name" value="DDHD"/>
    <property type="match status" value="1"/>
</dbReference>
<name>A0AAV0AN14_PHAPC</name>
<feature type="compositionally biased region" description="Low complexity" evidence="1">
    <location>
        <begin position="34"/>
        <end position="44"/>
    </location>
</feature>
<feature type="region of interest" description="Disordered" evidence="1">
    <location>
        <begin position="34"/>
        <end position="91"/>
    </location>
</feature>
<gene>
    <name evidence="3" type="ORF">PPACK8108_LOCUS3585</name>
</gene>
<feature type="compositionally biased region" description="Basic and acidic residues" evidence="1">
    <location>
        <begin position="116"/>
        <end position="145"/>
    </location>
</feature>
<organism evidence="3 4">
    <name type="scientific">Phakopsora pachyrhizi</name>
    <name type="common">Asian soybean rust disease fungus</name>
    <dbReference type="NCBI Taxonomy" id="170000"/>
    <lineage>
        <taxon>Eukaryota</taxon>
        <taxon>Fungi</taxon>
        <taxon>Dikarya</taxon>
        <taxon>Basidiomycota</taxon>
        <taxon>Pucciniomycotina</taxon>
        <taxon>Pucciniomycetes</taxon>
        <taxon>Pucciniales</taxon>
        <taxon>Phakopsoraceae</taxon>
        <taxon>Phakopsora</taxon>
    </lineage>
</organism>
<feature type="region of interest" description="Disordered" evidence="1">
    <location>
        <begin position="116"/>
        <end position="191"/>
    </location>
</feature>
<dbReference type="Pfam" id="PF02862">
    <property type="entry name" value="DDHD"/>
    <property type="match status" value="1"/>
</dbReference>